<reference evidence="2 3" key="1">
    <citation type="submission" date="2019-08" db="EMBL/GenBank/DDBJ databases">
        <title>Paraburkholderia sp. DCY113.</title>
        <authorList>
            <person name="Kang J."/>
        </authorList>
    </citation>
    <scope>NUCLEOTIDE SEQUENCE [LARGE SCALE GENOMIC DNA]</scope>
    <source>
        <strain evidence="2 3">DCY113</strain>
    </source>
</reference>
<accession>A0A5B0H7C6</accession>
<sequence length="143" mass="16247">MFNFFDINSIVSQFPDEAESTIVDVYLTDEPSASSRIFRVYYPIPRHYHETCEEHLYLLTGKVAFAIEDEAPRVLTAGQLVTFERNTVHAITEILESPAIFFTVDAPRRVPTDVVYVNPDDEKIRPFVTHLEATKGQRVAAGN</sequence>
<dbReference type="CDD" id="cd02208">
    <property type="entry name" value="cupin_RmlC-like"/>
    <property type="match status" value="1"/>
</dbReference>
<protein>
    <submittedName>
        <fullName evidence="2">Cupin domain-containing protein</fullName>
    </submittedName>
</protein>
<dbReference type="Pfam" id="PF07883">
    <property type="entry name" value="Cupin_2"/>
    <property type="match status" value="1"/>
</dbReference>
<name>A0A5B0H7C6_9BURK</name>
<dbReference type="InterPro" id="IPR011051">
    <property type="entry name" value="RmlC_Cupin_sf"/>
</dbReference>
<dbReference type="InterPro" id="IPR014710">
    <property type="entry name" value="RmlC-like_jellyroll"/>
</dbReference>
<feature type="domain" description="Cupin type-2" evidence="1">
    <location>
        <begin position="44"/>
        <end position="104"/>
    </location>
</feature>
<dbReference type="SUPFAM" id="SSF51182">
    <property type="entry name" value="RmlC-like cupins"/>
    <property type="match status" value="1"/>
</dbReference>
<organism evidence="2 3">
    <name type="scientific">Paraburkholderia panacisoli</name>
    <dbReference type="NCBI Taxonomy" id="2603818"/>
    <lineage>
        <taxon>Bacteria</taxon>
        <taxon>Pseudomonadati</taxon>
        <taxon>Pseudomonadota</taxon>
        <taxon>Betaproteobacteria</taxon>
        <taxon>Burkholderiales</taxon>
        <taxon>Burkholderiaceae</taxon>
        <taxon>Paraburkholderia</taxon>
    </lineage>
</organism>
<keyword evidence="3" id="KW-1185">Reference proteome</keyword>
<dbReference type="Proteomes" id="UP000325273">
    <property type="component" value="Unassembled WGS sequence"/>
</dbReference>
<evidence type="ECO:0000313" key="2">
    <source>
        <dbReference type="EMBL" id="KAA1011128.1"/>
    </source>
</evidence>
<proteinExistence type="predicted"/>
<gene>
    <name evidence="2" type="ORF">FVF58_17220</name>
</gene>
<dbReference type="AlphaFoldDB" id="A0A5B0H7C6"/>
<dbReference type="Gene3D" id="2.60.120.10">
    <property type="entry name" value="Jelly Rolls"/>
    <property type="match status" value="1"/>
</dbReference>
<dbReference type="RefSeq" id="WP_149671073.1">
    <property type="nucleotide sequence ID" value="NZ_VTUZ01000010.1"/>
</dbReference>
<comment type="caution">
    <text evidence="2">The sequence shown here is derived from an EMBL/GenBank/DDBJ whole genome shotgun (WGS) entry which is preliminary data.</text>
</comment>
<dbReference type="EMBL" id="VTUZ01000010">
    <property type="protein sequence ID" value="KAA1011128.1"/>
    <property type="molecule type" value="Genomic_DNA"/>
</dbReference>
<dbReference type="InterPro" id="IPR013096">
    <property type="entry name" value="Cupin_2"/>
</dbReference>
<evidence type="ECO:0000313" key="3">
    <source>
        <dbReference type="Proteomes" id="UP000325273"/>
    </source>
</evidence>
<evidence type="ECO:0000259" key="1">
    <source>
        <dbReference type="Pfam" id="PF07883"/>
    </source>
</evidence>